<dbReference type="KEGG" id="spaa:SPAPADRAFT_152372"/>
<dbReference type="Pfam" id="PF01679">
    <property type="entry name" value="Pmp3"/>
    <property type="match status" value="1"/>
</dbReference>
<dbReference type="Proteomes" id="UP000000709">
    <property type="component" value="Unassembled WGS sequence"/>
</dbReference>
<gene>
    <name evidence="7" type="ORF">SPAPADRAFT_152372</name>
</gene>
<keyword evidence="5 6" id="KW-0472">Membrane</keyword>
<proteinExistence type="inferred from homology"/>
<keyword evidence="4 6" id="KW-1133">Transmembrane helix</keyword>
<dbReference type="GeneID" id="18870926"/>
<dbReference type="HOGENOM" id="CLU_2043767_0_0_1"/>
<sequence length="121" mass="13691">FIYLFQAYTNINLPPCTFVIFCLSFWLSSVCISCEFATKSTPHLLTKKYFSVPPIPVIVKKGCTGSVFINILLWLLGGIFAIVHAVYVVGSNPHRRKHGSQTSYRHPLAQYPVQQIYVNPK</sequence>
<dbReference type="InParanoid" id="G3ANT6"/>
<dbReference type="OrthoDB" id="2802411at2759"/>
<dbReference type="GO" id="GO:0016020">
    <property type="term" value="C:membrane"/>
    <property type="evidence" value="ECO:0007669"/>
    <property type="project" value="UniProtKB-SubCell"/>
</dbReference>
<comment type="similarity">
    <text evidence="2">Belongs to the UPF0057 (PMP3) family.</text>
</comment>
<protein>
    <submittedName>
        <fullName evidence="7">Uncharacterized protein</fullName>
    </submittedName>
</protein>
<dbReference type="AlphaFoldDB" id="G3ANT6"/>
<evidence type="ECO:0000256" key="4">
    <source>
        <dbReference type="ARBA" id="ARBA00022989"/>
    </source>
</evidence>
<feature type="transmembrane region" description="Helical" evidence="6">
    <location>
        <begin position="67"/>
        <end position="89"/>
    </location>
</feature>
<keyword evidence="8" id="KW-1185">Reference proteome</keyword>
<evidence type="ECO:0000313" key="7">
    <source>
        <dbReference type="EMBL" id="EGW32021.1"/>
    </source>
</evidence>
<name>G3ANT6_SPAPN</name>
<evidence type="ECO:0000256" key="3">
    <source>
        <dbReference type="ARBA" id="ARBA00022692"/>
    </source>
</evidence>
<organism evidence="8">
    <name type="scientific">Spathaspora passalidarum (strain NRRL Y-27907 / 11-Y1)</name>
    <dbReference type="NCBI Taxonomy" id="619300"/>
    <lineage>
        <taxon>Eukaryota</taxon>
        <taxon>Fungi</taxon>
        <taxon>Dikarya</taxon>
        <taxon>Ascomycota</taxon>
        <taxon>Saccharomycotina</taxon>
        <taxon>Pichiomycetes</taxon>
        <taxon>Debaryomycetaceae</taxon>
        <taxon>Spathaspora</taxon>
    </lineage>
</organism>
<evidence type="ECO:0000256" key="2">
    <source>
        <dbReference type="ARBA" id="ARBA00009530"/>
    </source>
</evidence>
<evidence type="ECO:0000313" key="8">
    <source>
        <dbReference type="Proteomes" id="UP000000709"/>
    </source>
</evidence>
<accession>G3ANT6</accession>
<dbReference type="EMBL" id="GL996502">
    <property type="protein sequence ID" value="EGW32021.1"/>
    <property type="molecule type" value="Genomic_DNA"/>
</dbReference>
<evidence type="ECO:0000256" key="5">
    <source>
        <dbReference type="ARBA" id="ARBA00023136"/>
    </source>
</evidence>
<evidence type="ECO:0000256" key="6">
    <source>
        <dbReference type="SAM" id="Phobius"/>
    </source>
</evidence>
<feature type="non-terminal residue" evidence="7">
    <location>
        <position position="1"/>
    </location>
</feature>
<comment type="subcellular location">
    <subcellularLocation>
        <location evidence="1">Membrane</location>
    </subcellularLocation>
</comment>
<dbReference type="InterPro" id="IPR000612">
    <property type="entry name" value="PMP3"/>
</dbReference>
<reference evidence="7 8" key="1">
    <citation type="journal article" date="2011" name="Proc. Natl. Acad. Sci. U.S.A.">
        <title>Comparative genomics of xylose-fermenting fungi for enhanced biofuel production.</title>
        <authorList>
            <person name="Wohlbach D.J."/>
            <person name="Kuo A."/>
            <person name="Sato T.K."/>
            <person name="Potts K.M."/>
            <person name="Salamov A.A."/>
            <person name="LaButti K.M."/>
            <person name="Sun H."/>
            <person name="Clum A."/>
            <person name="Pangilinan J.L."/>
            <person name="Lindquist E.A."/>
            <person name="Lucas S."/>
            <person name="Lapidus A."/>
            <person name="Jin M."/>
            <person name="Gunawan C."/>
            <person name="Balan V."/>
            <person name="Dale B.E."/>
            <person name="Jeffries T.W."/>
            <person name="Zinkel R."/>
            <person name="Barry K.W."/>
            <person name="Grigoriev I.V."/>
            <person name="Gasch A.P."/>
        </authorList>
    </citation>
    <scope>NUCLEOTIDE SEQUENCE [LARGE SCALE GENOMIC DNA]</scope>
    <source>
        <strain evidence="8">NRRL Y-27907 / 11-Y1</strain>
    </source>
</reference>
<feature type="transmembrane region" description="Helical" evidence="6">
    <location>
        <begin position="18"/>
        <end position="38"/>
    </location>
</feature>
<evidence type="ECO:0000256" key="1">
    <source>
        <dbReference type="ARBA" id="ARBA00004370"/>
    </source>
</evidence>
<keyword evidence="3 6" id="KW-0812">Transmembrane</keyword>
<dbReference type="RefSeq" id="XP_007375297.1">
    <property type="nucleotide sequence ID" value="XM_007375235.1"/>
</dbReference>